<reference evidence="1 2" key="1">
    <citation type="submission" date="2017-12" db="EMBL/GenBank/DDBJ databases">
        <title>Comparative genomics of Botrytis spp.</title>
        <authorList>
            <person name="Valero-Jimenez C.A."/>
            <person name="Tapia P."/>
            <person name="Veloso J."/>
            <person name="Silva-Moreno E."/>
            <person name="Staats M."/>
            <person name="Valdes J.H."/>
            <person name="Van Kan J.A.L."/>
        </authorList>
    </citation>
    <scope>NUCLEOTIDE SEQUENCE [LARGE SCALE GENOMIC DNA]</scope>
    <source>
        <strain evidence="1 2">MUCL435</strain>
    </source>
</reference>
<dbReference type="OrthoDB" id="3561363at2759"/>
<name>A0A4S8QQ94_9HELO</name>
<evidence type="ECO:0000313" key="2">
    <source>
        <dbReference type="Proteomes" id="UP000308671"/>
    </source>
</evidence>
<gene>
    <name evidence="1" type="ORF">BGAL_0320g00070</name>
</gene>
<dbReference type="EMBL" id="PQXL01000320">
    <property type="protein sequence ID" value="THV47307.1"/>
    <property type="molecule type" value="Genomic_DNA"/>
</dbReference>
<proteinExistence type="predicted"/>
<evidence type="ECO:0000313" key="1">
    <source>
        <dbReference type="EMBL" id="THV47307.1"/>
    </source>
</evidence>
<dbReference type="AlphaFoldDB" id="A0A4S8QQ94"/>
<accession>A0A4S8QQ94</accession>
<organism evidence="1 2">
    <name type="scientific">Botrytis galanthina</name>
    <dbReference type="NCBI Taxonomy" id="278940"/>
    <lineage>
        <taxon>Eukaryota</taxon>
        <taxon>Fungi</taxon>
        <taxon>Dikarya</taxon>
        <taxon>Ascomycota</taxon>
        <taxon>Pezizomycotina</taxon>
        <taxon>Leotiomycetes</taxon>
        <taxon>Helotiales</taxon>
        <taxon>Sclerotiniaceae</taxon>
        <taxon>Botrytis</taxon>
    </lineage>
</organism>
<comment type="caution">
    <text evidence="1">The sequence shown here is derived from an EMBL/GenBank/DDBJ whole genome shotgun (WGS) entry which is preliminary data.</text>
</comment>
<keyword evidence="2" id="KW-1185">Reference proteome</keyword>
<protein>
    <recommendedName>
        <fullName evidence="3">SNF2 N-terminal domain-containing protein</fullName>
    </recommendedName>
</protein>
<dbReference type="Proteomes" id="UP000308671">
    <property type="component" value="Unassembled WGS sequence"/>
</dbReference>
<sequence length="92" mass="10484">MYEKVVAKATKGKLTRDHPIFNGDEQNSRTIIITSVVAMRARHGPTALKNYRMHNLKYTRQDAHELITASDSNWAYSLEGLFDHVTVDEAHT</sequence>
<evidence type="ECO:0008006" key="3">
    <source>
        <dbReference type="Google" id="ProtNLM"/>
    </source>
</evidence>